<protein>
    <recommendedName>
        <fullName evidence="3">Mannosyltransferase</fullName>
    </recommendedName>
</protein>
<comment type="caution">
    <text evidence="1">The sequence shown here is derived from an EMBL/GenBank/DDBJ whole genome shotgun (WGS) entry which is preliminary data.</text>
</comment>
<evidence type="ECO:0000313" key="1">
    <source>
        <dbReference type="EMBL" id="CAK0834372.1"/>
    </source>
</evidence>
<name>A0ABN9SRL8_9DINO</name>
<dbReference type="EMBL" id="CAUYUJ010012658">
    <property type="protein sequence ID" value="CAK0834372.1"/>
    <property type="molecule type" value="Genomic_DNA"/>
</dbReference>
<organism evidence="1 2">
    <name type="scientific">Prorocentrum cordatum</name>
    <dbReference type="NCBI Taxonomy" id="2364126"/>
    <lineage>
        <taxon>Eukaryota</taxon>
        <taxon>Sar</taxon>
        <taxon>Alveolata</taxon>
        <taxon>Dinophyceae</taxon>
        <taxon>Prorocentrales</taxon>
        <taxon>Prorocentraceae</taxon>
        <taxon>Prorocentrum</taxon>
    </lineage>
</organism>
<keyword evidence="2" id="KW-1185">Reference proteome</keyword>
<reference evidence="1" key="1">
    <citation type="submission" date="2023-10" db="EMBL/GenBank/DDBJ databases">
        <authorList>
            <person name="Chen Y."/>
            <person name="Shah S."/>
            <person name="Dougan E. K."/>
            <person name="Thang M."/>
            <person name="Chan C."/>
        </authorList>
    </citation>
    <scope>NUCLEOTIDE SEQUENCE [LARGE SCALE GENOMIC DNA]</scope>
</reference>
<accession>A0ABN9SRL8</accession>
<evidence type="ECO:0008006" key="3">
    <source>
        <dbReference type="Google" id="ProtNLM"/>
    </source>
</evidence>
<evidence type="ECO:0000313" key="2">
    <source>
        <dbReference type="Proteomes" id="UP001189429"/>
    </source>
</evidence>
<gene>
    <name evidence="1" type="ORF">PCOR1329_LOCUS31812</name>
</gene>
<sequence length="102" mass="11427">MLRSVVHTPPALGHSVPLSVTLMDARFASPTGLLLLLFRGLPRLLQLFAVAASFTLRGFDIFWLVSWLDSWRRTCEAAFTSLYLLPHGVSQWLPKGYNRGLS</sequence>
<dbReference type="Proteomes" id="UP001189429">
    <property type="component" value="Unassembled WGS sequence"/>
</dbReference>
<proteinExistence type="predicted"/>